<accession>A0A068QM05</accession>
<organism evidence="1">
    <name type="scientific">Skytanthus acutus</name>
    <dbReference type="NCBI Taxonomy" id="124801"/>
    <lineage>
        <taxon>Eukaryota</taxon>
        <taxon>Viridiplantae</taxon>
        <taxon>Streptophyta</taxon>
        <taxon>Embryophyta</taxon>
        <taxon>Tracheophyta</taxon>
        <taxon>Spermatophyta</taxon>
        <taxon>Magnoliopsida</taxon>
        <taxon>eudicotyledons</taxon>
        <taxon>Gunneridae</taxon>
        <taxon>Pentapetalae</taxon>
        <taxon>asterids</taxon>
        <taxon>lamiids</taxon>
        <taxon>Gentianales</taxon>
        <taxon>Apocynaceae</taxon>
        <taxon>Rauvolfioideae</taxon>
        <taxon>Plumerieae</taxon>
        <taxon>Thevetiinae</taxon>
        <taxon>Skytanthus</taxon>
    </lineage>
</organism>
<feature type="non-terminal residue" evidence="1">
    <location>
        <position position="208"/>
    </location>
</feature>
<reference evidence="1" key="1">
    <citation type="submission" date="2013-05" db="EMBL/GenBank/DDBJ databases">
        <title>Phylogenetic relationships in Apocynaceae, based on nuclear phytochrome A sequences, with a focus on tribal inferences.</title>
        <authorList>
            <person name="Nazar N."/>
            <person name="Clarkson J.J."/>
            <person name="Mahmood T."/>
            <person name="Goyder D.J."/>
            <person name="Chase M."/>
        </authorList>
    </citation>
    <scope>NUCLEOTIDE SEQUENCE</scope>
    <source>
        <strain evidence="1">Sky.acu</strain>
    </source>
</reference>
<protein>
    <submittedName>
        <fullName evidence="1">Phya protein</fullName>
    </submittedName>
</protein>
<gene>
    <name evidence="1" type="primary">phya</name>
</gene>
<dbReference type="EMBL" id="HG004627">
    <property type="protein sequence ID" value="CDF59664.1"/>
    <property type="molecule type" value="Genomic_DNA"/>
</dbReference>
<sequence length="208" mass="23524">EVLSSQDMTGWHINFMKMIMERYLRSQSLALSLTLVCIIQPQTSLRLHAFCSKIKFAYAIVGQNMRCFKMRSFLLILCVAPLLELHTLPFAVYGEYELYCIFGNGCCNQRWGRRGLFCAASEKKKALGFSRLSYDSKVRSLPSSICLVPCPSVCYPCQGVRIGKSNCEEYPKNSDSLVRYADARCALGYCVTEPKHNGSCQMWGSFIV</sequence>
<evidence type="ECO:0000313" key="1">
    <source>
        <dbReference type="EMBL" id="CDF59664.1"/>
    </source>
</evidence>
<name>A0A068QM05_9GENT</name>
<proteinExistence type="predicted"/>
<dbReference type="AlphaFoldDB" id="A0A068QM05"/>
<feature type="non-terminal residue" evidence="1">
    <location>
        <position position="1"/>
    </location>
</feature>